<reference evidence="2 3" key="1">
    <citation type="submission" date="2015-10" db="EMBL/GenBank/DDBJ databases">
        <title>Metagenome-Assembled Genomes uncover a global brackish microbiome.</title>
        <authorList>
            <person name="Hugerth L.W."/>
            <person name="Larsson J."/>
            <person name="Alneberg J."/>
            <person name="Lindh M.V."/>
            <person name="Legrand C."/>
            <person name="Pinhassi J."/>
            <person name="Andersson A.F."/>
        </authorList>
    </citation>
    <scope>NUCLEOTIDE SEQUENCE [LARGE SCALE GENOMIC DNA]</scope>
    <source>
        <strain evidence="2">BACL18 MAG-120507-bin52</strain>
    </source>
</reference>
<dbReference type="Gene3D" id="3.40.30.10">
    <property type="entry name" value="Glutaredoxin"/>
    <property type="match status" value="1"/>
</dbReference>
<proteinExistence type="predicted"/>
<dbReference type="InterPro" id="IPR036249">
    <property type="entry name" value="Thioredoxin-like_sf"/>
</dbReference>
<dbReference type="AlphaFoldDB" id="A0A0R2RPL6"/>
<keyword evidence="1" id="KW-1133">Transmembrane helix</keyword>
<sequence length="245" mass="26752">SAAFGRRNSPPQWLGDGQRCSSVDRHAIPLREMKSPWPIALLLVALAALIYGLTLPNSNLPAVRTEKISSRHPSPPADLISLNQSTGQNIAQSLLYRMDDRVVPWSSLAKGKPVVLVFFSHDCDCSIEFAKYFSVAMERSKTKALWFFLFAGTPDQIHQFMTKAEKKLPALRDPHSQLGHRLGITKSGCFSLVQPDGLVSAIWPGTSLAGLNDLFSRLQLPPLSPDLPGFSEIPQAPTAGCALLP</sequence>
<evidence type="ECO:0000313" key="3">
    <source>
        <dbReference type="Proteomes" id="UP000051269"/>
    </source>
</evidence>
<keyword evidence="1" id="KW-0472">Membrane</keyword>
<dbReference type="Proteomes" id="UP000051269">
    <property type="component" value="Unassembled WGS sequence"/>
</dbReference>
<keyword evidence="1" id="KW-0812">Transmembrane</keyword>
<evidence type="ECO:0000313" key="2">
    <source>
        <dbReference type="EMBL" id="KRO62042.1"/>
    </source>
</evidence>
<organism evidence="2 3">
    <name type="scientific">Verrucomicrobia subdivision 6 bacterium BACL9 MAG-120507-bin52</name>
    <dbReference type="NCBI Taxonomy" id="1655590"/>
    <lineage>
        <taxon>Bacteria</taxon>
        <taxon>Pseudomonadati</taxon>
        <taxon>Verrucomicrobiota</taxon>
        <taxon>Verrucomicrobiia</taxon>
        <taxon>Verrucomicrobiales</taxon>
        <taxon>Verrucomicrobia subdivision 6</taxon>
    </lineage>
</organism>
<protein>
    <submittedName>
        <fullName evidence="2">Uncharacterized protein</fullName>
    </submittedName>
</protein>
<dbReference type="EMBL" id="LIBO01000148">
    <property type="protein sequence ID" value="KRO62042.1"/>
    <property type="molecule type" value="Genomic_DNA"/>
</dbReference>
<gene>
    <name evidence="2" type="ORF">ABR82_07885</name>
</gene>
<feature type="transmembrane region" description="Helical" evidence="1">
    <location>
        <begin position="37"/>
        <end position="55"/>
    </location>
</feature>
<name>A0A0R2RPL6_9BACT</name>
<dbReference type="SUPFAM" id="SSF52833">
    <property type="entry name" value="Thioredoxin-like"/>
    <property type="match status" value="1"/>
</dbReference>
<feature type="non-terminal residue" evidence="2">
    <location>
        <position position="1"/>
    </location>
</feature>
<accession>A0A0R2RPL6</accession>
<comment type="caution">
    <text evidence="2">The sequence shown here is derived from an EMBL/GenBank/DDBJ whole genome shotgun (WGS) entry which is preliminary data.</text>
</comment>
<evidence type="ECO:0000256" key="1">
    <source>
        <dbReference type="SAM" id="Phobius"/>
    </source>
</evidence>